<evidence type="ECO:0000256" key="1">
    <source>
        <dbReference type="SAM" id="MobiDB-lite"/>
    </source>
</evidence>
<gene>
    <name evidence="2" type="ORF">TVY486_0806120</name>
</gene>
<dbReference type="AlphaFoldDB" id="G0U1P8"/>
<feature type="region of interest" description="Disordered" evidence="1">
    <location>
        <begin position="67"/>
        <end position="91"/>
    </location>
</feature>
<proteinExistence type="predicted"/>
<organism evidence="2">
    <name type="scientific">Trypanosoma vivax (strain Y486)</name>
    <dbReference type="NCBI Taxonomy" id="1055687"/>
    <lineage>
        <taxon>Eukaryota</taxon>
        <taxon>Discoba</taxon>
        <taxon>Euglenozoa</taxon>
        <taxon>Kinetoplastea</taxon>
        <taxon>Metakinetoplastina</taxon>
        <taxon>Trypanosomatida</taxon>
        <taxon>Trypanosomatidae</taxon>
        <taxon>Trypanosoma</taxon>
        <taxon>Duttonella</taxon>
    </lineage>
</organism>
<name>G0U1P8_TRYVY</name>
<dbReference type="EMBL" id="HE573024">
    <property type="protein sequence ID" value="CCC50005.1"/>
    <property type="molecule type" value="Genomic_DNA"/>
</dbReference>
<evidence type="ECO:0000313" key="2">
    <source>
        <dbReference type="EMBL" id="CCC50005.1"/>
    </source>
</evidence>
<protein>
    <submittedName>
        <fullName evidence="2">Uncharacterized protein</fullName>
    </submittedName>
</protein>
<accession>G0U1P8</accession>
<reference evidence="2" key="1">
    <citation type="journal article" date="2012" name="Proc. Natl. Acad. Sci. U.S.A.">
        <title>Antigenic diversity is generated by distinct evolutionary mechanisms in African trypanosome species.</title>
        <authorList>
            <person name="Jackson A.P."/>
            <person name="Berry A."/>
            <person name="Aslett M."/>
            <person name="Allison H.C."/>
            <person name="Burton P."/>
            <person name="Vavrova-Anderson J."/>
            <person name="Brown R."/>
            <person name="Browne H."/>
            <person name="Corton N."/>
            <person name="Hauser H."/>
            <person name="Gamble J."/>
            <person name="Gilderthorp R."/>
            <person name="Marcello L."/>
            <person name="McQuillan J."/>
            <person name="Otto T.D."/>
            <person name="Quail M.A."/>
            <person name="Sanders M.J."/>
            <person name="van Tonder A."/>
            <person name="Ginger M.L."/>
            <person name="Field M.C."/>
            <person name="Barry J.D."/>
            <person name="Hertz-Fowler C."/>
            <person name="Berriman M."/>
        </authorList>
    </citation>
    <scope>NUCLEOTIDE SEQUENCE</scope>
    <source>
        <strain evidence="2">Y486</strain>
    </source>
</reference>
<sequence length="124" mass="14393">MCRVLRSDFFPLLSPLIQVTTEAAVTYTTSAKIKDCVNQRANECVYERRRCDLKYDTPMFCAMNQARTRRGRSRKEQSHCATQRTEKKNKRSDFRVTSVCMYRQPLIHPLSFIVIIGSSSFLTS</sequence>